<feature type="domain" description="WW" evidence="2">
    <location>
        <begin position="51"/>
        <end position="85"/>
    </location>
</feature>
<dbReference type="SUPFAM" id="SSF51045">
    <property type="entry name" value="WW domain"/>
    <property type="match status" value="1"/>
</dbReference>
<organism evidence="3 4">
    <name type="scientific">Bifiguratus adelaidae</name>
    <dbReference type="NCBI Taxonomy" id="1938954"/>
    <lineage>
        <taxon>Eukaryota</taxon>
        <taxon>Fungi</taxon>
        <taxon>Fungi incertae sedis</taxon>
        <taxon>Mucoromycota</taxon>
        <taxon>Mucoromycotina</taxon>
        <taxon>Endogonomycetes</taxon>
        <taxon>Endogonales</taxon>
        <taxon>Endogonales incertae sedis</taxon>
        <taxon>Bifiguratus</taxon>
    </lineage>
</organism>
<dbReference type="Pfam" id="PF00397">
    <property type="entry name" value="WW"/>
    <property type="match status" value="1"/>
</dbReference>
<keyword evidence="4" id="KW-1185">Reference proteome</keyword>
<dbReference type="InterPro" id="IPR001202">
    <property type="entry name" value="WW_dom"/>
</dbReference>
<reference evidence="3 4" key="1">
    <citation type="journal article" date="2017" name="Mycologia">
        <title>Bifiguratus adelaidae, gen. et sp. nov., a new member of Mucoromycotina in endophytic and soil-dwelling habitats.</title>
        <authorList>
            <person name="Torres-Cruz T.J."/>
            <person name="Billingsley Tobias T.L."/>
            <person name="Almatruk M."/>
            <person name="Hesse C."/>
            <person name="Kuske C.R."/>
            <person name="Desiro A."/>
            <person name="Benucci G.M."/>
            <person name="Bonito G."/>
            <person name="Stajich J.E."/>
            <person name="Dunlap C."/>
            <person name="Arnold A.E."/>
            <person name="Porras-Alfaro A."/>
        </authorList>
    </citation>
    <scope>NUCLEOTIDE SEQUENCE [LARGE SCALE GENOMIC DNA]</scope>
    <source>
        <strain evidence="3 4">AZ0501</strain>
    </source>
</reference>
<sequence length="200" mass="21876">MVGEKQSRTSQSDSHSKDKNTPVEARDSDKDTNSASHSESVPFQPPLPDDPPPPSVWQAVYDEGTGAYYYWNVQTNETSWTVPDELQQQPPLPSSPPSESNYAEGYYYDGTTSASTDAERKGAKTERGKPYHIPARTDPSLLPASARIATPSSSSVASPSPNPLHPEAPQQNYTYAAHFNAWTGKFQSVADADKYDPARL</sequence>
<protein>
    <recommendedName>
        <fullName evidence="2">WW domain-containing protein</fullName>
    </recommendedName>
</protein>
<feature type="non-terminal residue" evidence="3">
    <location>
        <position position="200"/>
    </location>
</feature>
<feature type="compositionally biased region" description="Basic and acidic residues" evidence="1">
    <location>
        <begin position="117"/>
        <end position="129"/>
    </location>
</feature>
<dbReference type="PROSITE" id="PS50020">
    <property type="entry name" value="WW_DOMAIN_2"/>
    <property type="match status" value="1"/>
</dbReference>
<feature type="compositionally biased region" description="Pro residues" evidence="1">
    <location>
        <begin position="43"/>
        <end position="55"/>
    </location>
</feature>
<dbReference type="CDD" id="cd00201">
    <property type="entry name" value="WW"/>
    <property type="match status" value="1"/>
</dbReference>
<dbReference type="Gene3D" id="2.20.70.10">
    <property type="match status" value="1"/>
</dbReference>
<name>A0A261XUY5_9FUNG</name>
<evidence type="ECO:0000313" key="4">
    <source>
        <dbReference type="Proteomes" id="UP000242875"/>
    </source>
</evidence>
<dbReference type="InterPro" id="IPR036020">
    <property type="entry name" value="WW_dom_sf"/>
</dbReference>
<accession>A0A261XUY5</accession>
<dbReference type="PROSITE" id="PS01159">
    <property type="entry name" value="WW_DOMAIN_1"/>
    <property type="match status" value="1"/>
</dbReference>
<dbReference type="Proteomes" id="UP000242875">
    <property type="component" value="Unassembled WGS sequence"/>
</dbReference>
<feature type="region of interest" description="Disordered" evidence="1">
    <location>
        <begin position="80"/>
        <end position="171"/>
    </location>
</feature>
<dbReference type="OrthoDB" id="2444812at2759"/>
<evidence type="ECO:0000313" key="3">
    <source>
        <dbReference type="EMBL" id="OZJ02185.1"/>
    </source>
</evidence>
<gene>
    <name evidence="3" type="ORF">BZG36_04328</name>
</gene>
<evidence type="ECO:0000259" key="2">
    <source>
        <dbReference type="PROSITE" id="PS50020"/>
    </source>
</evidence>
<comment type="caution">
    <text evidence="3">The sequence shown here is derived from an EMBL/GenBank/DDBJ whole genome shotgun (WGS) entry which is preliminary data.</text>
</comment>
<proteinExistence type="predicted"/>
<dbReference type="SMART" id="SM00456">
    <property type="entry name" value="WW"/>
    <property type="match status" value="1"/>
</dbReference>
<dbReference type="EMBL" id="MVBO01000179">
    <property type="protein sequence ID" value="OZJ02185.1"/>
    <property type="molecule type" value="Genomic_DNA"/>
</dbReference>
<feature type="compositionally biased region" description="Basic and acidic residues" evidence="1">
    <location>
        <begin position="14"/>
        <end position="32"/>
    </location>
</feature>
<feature type="region of interest" description="Disordered" evidence="1">
    <location>
        <begin position="1"/>
        <end position="59"/>
    </location>
</feature>
<dbReference type="AlphaFoldDB" id="A0A261XUY5"/>
<evidence type="ECO:0000256" key="1">
    <source>
        <dbReference type="SAM" id="MobiDB-lite"/>
    </source>
</evidence>